<feature type="domain" description="Large ribosomal subunit protein bL12 C-terminal" evidence="2">
    <location>
        <begin position="126"/>
        <end position="152"/>
    </location>
</feature>
<keyword evidence="4" id="KW-1185">Reference proteome</keyword>
<comment type="caution">
    <text evidence="3">The sequence shown here is derived from an EMBL/GenBank/DDBJ whole genome shotgun (WGS) entry which is preliminary data.</text>
</comment>
<reference evidence="3 4" key="1">
    <citation type="journal article" date="2019" name="Int. J. Syst. Evol. Microbiol.">
        <title>The Global Catalogue of Microorganisms (GCM) 10K type strain sequencing project: providing services to taxonomists for standard genome sequencing and annotation.</title>
        <authorList>
            <consortium name="The Broad Institute Genomics Platform"/>
            <consortium name="The Broad Institute Genome Sequencing Center for Infectious Disease"/>
            <person name="Wu L."/>
            <person name="Ma J."/>
        </authorList>
    </citation>
    <scope>NUCLEOTIDE SEQUENCE [LARGE SCALE GENOMIC DNA]</scope>
    <source>
        <strain evidence="3 4">JCM 13249</strain>
    </source>
</reference>
<dbReference type="Gene3D" id="3.30.1390.10">
    <property type="match status" value="2"/>
</dbReference>
<evidence type="ECO:0000256" key="1">
    <source>
        <dbReference type="SAM" id="Phobius"/>
    </source>
</evidence>
<proteinExistence type="predicted"/>
<dbReference type="Pfam" id="PF00542">
    <property type="entry name" value="Ribosomal_L12"/>
    <property type="match status" value="1"/>
</dbReference>
<evidence type="ECO:0000313" key="4">
    <source>
        <dbReference type="Proteomes" id="UP001500655"/>
    </source>
</evidence>
<name>A0ABN2KIJ6_9ACTN</name>
<dbReference type="RefSeq" id="WP_344081994.1">
    <property type="nucleotide sequence ID" value="NZ_BAAALS010000013.1"/>
</dbReference>
<dbReference type="InterPro" id="IPR014719">
    <property type="entry name" value="Ribosomal_bL12_C/ClpS-like"/>
</dbReference>
<dbReference type="EMBL" id="BAAALS010000013">
    <property type="protein sequence ID" value="GAA1757200.1"/>
    <property type="molecule type" value="Genomic_DNA"/>
</dbReference>
<evidence type="ECO:0000259" key="2">
    <source>
        <dbReference type="Pfam" id="PF00542"/>
    </source>
</evidence>
<sequence length="153" mass="16282">MPEPLAIALAIAGIAAVGGLIAVLMRRGEADTDLVGSQLAQRSATPTGLDAGSLEERVLDALRRGRKIEAVKVYREATGATLADAKRAVERYEVGQPLDHAPLSTPAPTQLDDAAWRQLRALVARGQKIHAIKLYRELTGVGLREAKDAIDAL</sequence>
<evidence type="ECO:0000313" key="3">
    <source>
        <dbReference type="EMBL" id="GAA1757200.1"/>
    </source>
</evidence>
<dbReference type="Proteomes" id="UP001500655">
    <property type="component" value="Unassembled WGS sequence"/>
</dbReference>
<organism evidence="3 4">
    <name type="scientific">Luedemannella helvata</name>
    <dbReference type="NCBI Taxonomy" id="349315"/>
    <lineage>
        <taxon>Bacteria</taxon>
        <taxon>Bacillati</taxon>
        <taxon>Actinomycetota</taxon>
        <taxon>Actinomycetes</taxon>
        <taxon>Micromonosporales</taxon>
        <taxon>Micromonosporaceae</taxon>
        <taxon>Luedemannella</taxon>
    </lineage>
</organism>
<keyword evidence="1" id="KW-1133">Transmembrane helix</keyword>
<keyword evidence="1" id="KW-0812">Transmembrane</keyword>
<accession>A0ABN2KIJ6</accession>
<protein>
    <recommendedName>
        <fullName evidence="2">Large ribosomal subunit protein bL12 C-terminal domain-containing protein</fullName>
    </recommendedName>
</protein>
<gene>
    <name evidence="3" type="ORF">GCM10009681_30560</name>
</gene>
<keyword evidence="1" id="KW-0472">Membrane</keyword>
<dbReference type="InterPro" id="IPR013823">
    <property type="entry name" value="Ribosomal_bL12_C"/>
</dbReference>
<feature type="transmembrane region" description="Helical" evidence="1">
    <location>
        <begin position="6"/>
        <end position="25"/>
    </location>
</feature>